<dbReference type="AlphaFoldDB" id="F8P1F4"/>
<accession>F8P1F4</accession>
<proteinExistence type="predicted"/>
<organism>
    <name type="scientific">Serpula lacrymans var. lacrymans (strain S7.9)</name>
    <name type="common">Dry rot fungus</name>
    <dbReference type="NCBI Taxonomy" id="578457"/>
    <lineage>
        <taxon>Eukaryota</taxon>
        <taxon>Fungi</taxon>
        <taxon>Dikarya</taxon>
        <taxon>Basidiomycota</taxon>
        <taxon>Agaricomycotina</taxon>
        <taxon>Agaricomycetes</taxon>
        <taxon>Agaricomycetidae</taxon>
        <taxon>Boletales</taxon>
        <taxon>Coniophorineae</taxon>
        <taxon>Serpulaceae</taxon>
        <taxon>Serpula</taxon>
    </lineage>
</organism>
<protein>
    <submittedName>
        <fullName evidence="1">Uncharacterized protein</fullName>
    </submittedName>
</protein>
<evidence type="ECO:0000313" key="1">
    <source>
        <dbReference type="EMBL" id="EGO22983.1"/>
    </source>
</evidence>
<sequence>MEHLMTPTLPIHGSNATSLLSRLKVLEILGLSCSDSCMTRCYEQLTNLKTLRLSASAVYFNKKLYRNLIPTNSNEGVYLPSLTTLIIGFVSGVEVRDMVARRRDAGVQLKVVYMPSKDQMKEDDTSWLVGNLHKFGIFKPISMREIYA</sequence>
<dbReference type="Proteomes" id="UP000008064">
    <property type="component" value="Unassembled WGS sequence"/>
</dbReference>
<dbReference type="GeneID" id="18819978"/>
<dbReference type="HOGENOM" id="CLU_1759915_0_0_1"/>
<reference evidence="1" key="1">
    <citation type="submission" date="2011-04" db="EMBL/GenBank/DDBJ databases">
        <title>Evolution of plant cell wall degrading machinery underlies the functional diversity of forest fungi.</title>
        <authorList>
            <consortium name="US DOE Joint Genome Institute (JGI-PGF)"/>
            <person name="Eastwood D.C."/>
            <person name="Floudas D."/>
            <person name="Binder M."/>
            <person name="Majcherczyk A."/>
            <person name="Schneider P."/>
            <person name="Aerts A."/>
            <person name="Asiegbu F.O."/>
            <person name="Baker S.E."/>
            <person name="Barry K."/>
            <person name="Bendiksby M."/>
            <person name="Blumentritt M."/>
            <person name="Coutinho P.M."/>
            <person name="Cullen D."/>
            <person name="Cullen D."/>
            <person name="Gathman A."/>
            <person name="Goodell B."/>
            <person name="Henrissat B."/>
            <person name="Ihrmark K."/>
            <person name="Kauserud H."/>
            <person name="Kohler A."/>
            <person name="LaButti K."/>
            <person name="Lapidus A."/>
            <person name="Lavin J.L."/>
            <person name="Lee Y.-H."/>
            <person name="Lindquist E."/>
            <person name="Lilly W."/>
            <person name="Lucas S."/>
            <person name="Morin E."/>
            <person name="Murat C."/>
            <person name="Oguiza J.A."/>
            <person name="Park J."/>
            <person name="Pisabarro A.G."/>
            <person name="Riley R."/>
            <person name="Rosling A."/>
            <person name="Salamov A."/>
            <person name="Schmidt O."/>
            <person name="Schmutz J."/>
            <person name="Skrede I."/>
            <person name="Stenlid J."/>
            <person name="Wiebenga A."/>
            <person name="Xie X."/>
            <person name="Kues U."/>
            <person name="Hibbett D.S."/>
            <person name="Hoffmeister D."/>
            <person name="Hogberg N."/>
            <person name="Martin F."/>
            <person name="Grigoriev I.V."/>
            <person name="Watkinson S.C."/>
        </authorList>
    </citation>
    <scope>NUCLEOTIDE SEQUENCE</scope>
    <source>
        <strain evidence="1">S7.9</strain>
    </source>
</reference>
<dbReference type="EMBL" id="GL945436">
    <property type="protein sequence ID" value="EGO22983.1"/>
    <property type="molecule type" value="Genomic_DNA"/>
</dbReference>
<gene>
    <name evidence="1" type="ORF">SERLADRAFT_471581</name>
</gene>
<dbReference type="OrthoDB" id="3250066at2759"/>
<name>F8P1F4_SERL9</name>
<dbReference type="KEGG" id="sla:SERLADRAFT_471581"/>
<dbReference type="RefSeq" id="XP_007320223.1">
    <property type="nucleotide sequence ID" value="XM_007320161.1"/>
</dbReference>